<keyword evidence="1" id="KW-0472">Membrane</keyword>
<keyword evidence="1" id="KW-1133">Transmembrane helix</keyword>
<name>D4XVX5_9BACT</name>
<comment type="caution">
    <text evidence="2">The sequence shown here is derived from an EMBL/GenBank/DDBJ whole genome shotgun (WGS) entry which is preliminary data.</text>
</comment>
<evidence type="ECO:0000313" key="3">
    <source>
        <dbReference type="Proteomes" id="UP000004757"/>
    </source>
</evidence>
<sequence>MKKYFKYFLFICFIATSAIIFYFSFFDYKIAKNDVIHEEKQIFTYITKGAFKHNGKHLSTRKLTYRELFFIQGLLPESNIDSYELDDFAPFKSEIFVPYKSANIAWSKIKEINDLATRGIENRYAKILIDFKNKTTLRRISWHDLSEVSGIGIKTIEKLKKFLILD</sequence>
<dbReference type="EMBL" id="ADNC01000016">
    <property type="protein sequence ID" value="EFF41505.1"/>
    <property type="molecule type" value="Genomic_DNA"/>
</dbReference>
<proteinExistence type="predicted"/>
<gene>
    <name evidence="2" type="ORF">MALL_0830</name>
</gene>
<organism evidence="2 3">
    <name type="scientific">Mycoplasmopsis alligatoris A21JP2</name>
    <dbReference type="NCBI Taxonomy" id="747682"/>
    <lineage>
        <taxon>Bacteria</taxon>
        <taxon>Bacillati</taxon>
        <taxon>Mycoplasmatota</taxon>
        <taxon>Mycoplasmoidales</taxon>
        <taxon>Metamycoplasmataceae</taxon>
        <taxon>Mycoplasmopsis</taxon>
    </lineage>
</organism>
<evidence type="ECO:0000256" key="1">
    <source>
        <dbReference type="SAM" id="Phobius"/>
    </source>
</evidence>
<feature type="transmembrane region" description="Helical" evidence="1">
    <location>
        <begin position="7"/>
        <end position="26"/>
    </location>
</feature>
<protein>
    <recommendedName>
        <fullName evidence="4">ComEA protein</fullName>
    </recommendedName>
</protein>
<dbReference type="OrthoDB" id="399398at2"/>
<keyword evidence="1" id="KW-0812">Transmembrane</keyword>
<evidence type="ECO:0008006" key="4">
    <source>
        <dbReference type="Google" id="ProtNLM"/>
    </source>
</evidence>
<evidence type="ECO:0000313" key="2">
    <source>
        <dbReference type="EMBL" id="EFF41505.1"/>
    </source>
</evidence>
<reference evidence="2 3" key="1">
    <citation type="submission" date="2010-03" db="EMBL/GenBank/DDBJ databases">
        <authorList>
            <person name="Glass J.I."/>
            <person name="Benders G.A."/>
            <person name="Durkin A.S."/>
            <person name="Farmerie W.G."/>
            <person name="Hlavinka K."/>
            <person name="Hostetler J."/>
            <person name="Jackson J."/>
            <person name="May M.A."/>
            <person name="Miller R.H."/>
            <person name="Paralanov V."/>
            <person name="Radune D."/>
            <person name="Szczypinski B."/>
            <person name="Brown D.R."/>
        </authorList>
    </citation>
    <scope>NUCLEOTIDE SEQUENCE [LARGE SCALE GENOMIC DNA]</scope>
    <source>
        <strain evidence="2 3">A21JP2</strain>
    </source>
</reference>
<dbReference type="STRING" id="747682.MALL_0830"/>
<accession>D4XVX5</accession>
<dbReference type="AlphaFoldDB" id="D4XVX5"/>
<dbReference type="RefSeq" id="WP_005683530.1">
    <property type="nucleotide sequence ID" value="NZ_ADNC01000016.1"/>
</dbReference>
<dbReference type="Proteomes" id="UP000004757">
    <property type="component" value="Unassembled WGS sequence"/>
</dbReference>
<keyword evidence="3" id="KW-1185">Reference proteome</keyword>
<dbReference type="NCBIfam" id="NF045978">
    <property type="entry name" value="ComEA_MAG0490"/>
    <property type="match status" value="1"/>
</dbReference>